<dbReference type="AlphaFoldDB" id="A0AAU9QDE5"/>
<protein>
    <recommendedName>
        <fullName evidence="3">ATP-binding protein</fullName>
    </recommendedName>
</protein>
<dbReference type="EMBL" id="CAKMTQ010000067">
    <property type="protein sequence ID" value="CAH1541750.1"/>
    <property type="molecule type" value="Genomic_DNA"/>
</dbReference>
<reference evidence="1" key="1">
    <citation type="submission" date="2022-01" db="EMBL/GenBank/DDBJ databases">
        <authorList>
            <person name="Lagorce A."/>
        </authorList>
    </citation>
    <scope>NUCLEOTIDE SEQUENCE</scope>
    <source>
        <strain evidence="1">Th15_F1_D04</strain>
    </source>
</reference>
<dbReference type="InterPro" id="IPR027417">
    <property type="entry name" value="P-loop_NTPase"/>
</dbReference>
<name>A0AAU9QDE5_9VIBR</name>
<dbReference type="SUPFAM" id="SSF52540">
    <property type="entry name" value="P-loop containing nucleoside triphosphate hydrolases"/>
    <property type="match status" value="1"/>
</dbReference>
<sequence>MFFKKSKGSNRIDLGVLEAEGESNSTSSVKLSDVFFDDLAVIEQLSSQKFVVVGRKGAGKSALANYIHSTMENSPTDECRIIKHDSIERELKLQGLDSGSVLGLDFYKWLVMVNLIDLLVAHELVFEDLKSFDKLKEFLEVNRGGIKITEQKITNTELTHSNNRESSFGVDAKPLKSFMKVNGMTTVKNLKNSPTIYEILSDLEKVIGKLLACAYNSNNNNTYCLVFDDLDIGFQVSKQESVDNLISLLRSTKEINASWNRFNFKCIVLLRDDVERLLVSRESDLNKYFGSYSIPLNWYTQGEEAPELKSFIERRISRAFKEAQDIDTANWVTLTNSSFKEVLDRTFCRPRDFIAYFSPLSEREYSYPLTKEETDKLAVKFGSYIKEEFNSELSSFYSDKERDAILNALNTILTTEPTVGEIIPKLNAANLDGEKVLGDLYDRSFIGMRNDKGHVFFKYKSLAHHTFGHKIRFAEDQKLLVHYIFEKVFREVY</sequence>
<dbReference type="RefSeq" id="WP_409932139.1">
    <property type="nucleotide sequence ID" value="NZ_CAKMTQ010000067.1"/>
</dbReference>
<gene>
    <name evidence="1" type="ORF">THF1D04_70155</name>
</gene>
<organism evidence="1 2">
    <name type="scientific">Vibrio owensii</name>
    <dbReference type="NCBI Taxonomy" id="696485"/>
    <lineage>
        <taxon>Bacteria</taxon>
        <taxon>Pseudomonadati</taxon>
        <taxon>Pseudomonadota</taxon>
        <taxon>Gammaproteobacteria</taxon>
        <taxon>Vibrionales</taxon>
        <taxon>Vibrionaceae</taxon>
        <taxon>Vibrio</taxon>
    </lineage>
</organism>
<proteinExistence type="predicted"/>
<comment type="caution">
    <text evidence="1">The sequence shown here is derived from an EMBL/GenBank/DDBJ whole genome shotgun (WGS) entry which is preliminary data.</text>
</comment>
<evidence type="ECO:0000313" key="2">
    <source>
        <dbReference type="Proteomes" id="UP001295420"/>
    </source>
</evidence>
<dbReference type="NCBIfam" id="NF047389">
    <property type="entry name" value="ATPase_Sll1717"/>
    <property type="match status" value="1"/>
</dbReference>
<dbReference type="Proteomes" id="UP001295420">
    <property type="component" value="Unassembled WGS sequence"/>
</dbReference>
<dbReference type="InterPro" id="IPR059206">
    <property type="entry name" value="Sll1717-like"/>
</dbReference>
<accession>A0AAU9QDE5</accession>
<evidence type="ECO:0000313" key="1">
    <source>
        <dbReference type="EMBL" id="CAH1541750.1"/>
    </source>
</evidence>
<evidence type="ECO:0008006" key="3">
    <source>
        <dbReference type="Google" id="ProtNLM"/>
    </source>
</evidence>